<dbReference type="Proteomes" id="UP000295657">
    <property type="component" value="Unassembled WGS sequence"/>
</dbReference>
<evidence type="ECO:0000256" key="7">
    <source>
        <dbReference type="SAM" id="Phobius"/>
    </source>
</evidence>
<keyword evidence="3" id="KW-1003">Cell membrane</keyword>
<comment type="similarity">
    <text evidence="2">Belongs to the Rht family.</text>
</comment>
<proteinExistence type="inferred from homology"/>
<evidence type="ECO:0000256" key="6">
    <source>
        <dbReference type="ARBA" id="ARBA00023136"/>
    </source>
</evidence>
<accession>A0A4R6VH49</accession>
<evidence type="ECO:0000256" key="3">
    <source>
        <dbReference type="ARBA" id="ARBA00022475"/>
    </source>
</evidence>
<keyword evidence="5 7" id="KW-1133">Transmembrane helix</keyword>
<dbReference type="PANTHER" id="PTHR30086:SF19">
    <property type="entry name" value="THREONINE EFFLUX PROTEIN"/>
    <property type="match status" value="1"/>
</dbReference>
<evidence type="ECO:0000256" key="5">
    <source>
        <dbReference type="ARBA" id="ARBA00022989"/>
    </source>
</evidence>
<sequence length="210" mass="23366">MFNLIILHFFGLVTPGPDFFYVSRMAASNSRRNAVCGIIGITLGVAFWAAAAMLGLALLFATTPLLHGIIMLLGGGYLAYLGLSVLRSRNTTTLEQLSEGDLNRTSSIRKEILKGLLVNLSNAKAIIYFASVMSLVLVNISGLWQILTAFLIIVTETFVYFYLISVFFSRPFAKRFYLRYNRYIDIAAGVIFLLFGLFLAYSGVIEIFNR</sequence>
<evidence type="ECO:0000256" key="4">
    <source>
        <dbReference type="ARBA" id="ARBA00022692"/>
    </source>
</evidence>
<dbReference type="GO" id="GO:0005886">
    <property type="term" value="C:plasma membrane"/>
    <property type="evidence" value="ECO:0007669"/>
    <property type="project" value="UniProtKB-SubCell"/>
</dbReference>
<gene>
    <name evidence="8" type="ORF">EDC45_1480</name>
</gene>
<evidence type="ECO:0000256" key="1">
    <source>
        <dbReference type="ARBA" id="ARBA00004651"/>
    </source>
</evidence>
<dbReference type="RefSeq" id="WP_133545010.1">
    <property type="nucleotide sequence ID" value="NZ_SNYQ01000005.1"/>
</dbReference>
<organism evidence="8 9">
    <name type="scientific">Mesocricetibacter intestinalis</name>
    <dbReference type="NCBI Taxonomy" id="1521930"/>
    <lineage>
        <taxon>Bacteria</taxon>
        <taxon>Pseudomonadati</taxon>
        <taxon>Pseudomonadota</taxon>
        <taxon>Gammaproteobacteria</taxon>
        <taxon>Pasteurellales</taxon>
        <taxon>Pasteurellaceae</taxon>
        <taxon>Mesocricetibacter</taxon>
    </lineage>
</organism>
<name>A0A4R6VH49_9PAST</name>
<feature type="transmembrane region" description="Helical" evidence="7">
    <location>
        <begin position="183"/>
        <end position="204"/>
    </location>
</feature>
<dbReference type="PANTHER" id="PTHR30086">
    <property type="entry name" value="ARGININE EXPORTER PROTEIN ARGO"/>
    <property type="match status" value="1"/>
</dbReference>
<dbReference type="InterPro" id="IPR001123">
    <property type="entry name" value="LeuE-type"/>
</dbReference>
<feature type="transmembrane region" description="Helical" evidence="7">
    <location>
        <begin position="143"/>
        <end position="163"/>
    </location>
</feature>
<feature type="transmembrane region" description="Helical" evidence="7">
    <location>
        <begin position="34"/>
        <end position="59"/>
    </location>
</feature>
<evidence type="ECO:0000256" key="2">
    <source>
        <dbReference type="ARBA" id="ARBA00007928"/>
    </source>
</evidence>
<keyword evidence="9" id="KW-1185">Reference proteome</keyword>
<keyword evidence="4 7" id="KW-0812">Transmembrane</keyword>
<dbReference type="Pfam" id="PF01810">
    <property type="entry name" value="LysE"/>
    <property type="match status" value="1"/>
</dbReference>
<protein>
    <submittedName>
        <fullName evidence="8">RhtB (Resistance to homoserine/threonine) family protein</fullName>
    </submittedName>
</protein>
<dbReference type="InterPro" id="IPR004778">
    <property type="entry name" value="Homoserine/Threonine_efflux"/>
</dbReference>
<dbReference type="OrthoDB" id="581870at2"/>
<dbReference type="AlphaFoldDB" id="A0A4R6VH49"/>
<comment type="caution">
    <text evidence="8">The sequence shown here is derived from an EMBL/GenBank/DDBJ whole genome shotgun (WGS) entry which is preliminary data.</text>
</comment>
<evidence type="ECO:0000313" key="8">
    <source>
        <dbReference type="EMBL" id="TDQ57419.1"/>
    </source>
</evidence>
<dbReference type="NCBIfam" id="TIGR00949">
    <property type="entry name" value="2A76"/>
    <property type="match status" value="1"/>
</dbReference>
<feature type="transmembrane region" description="Helical" evidence="7">
    <location>
        <begin position="65"/>
        <end position="86"/>
    </location>
</feature>
<feature type="transmembrane region" description="Helical" evidence="7">
    <location>
        <begin position="6"/>
        <end position="22"/>
    </location>
</feature>
<dbReference type="GO" id="GO:0015171">
    <property type="term" value="F:amino acid transmembrane transporter activity"/>
    <property type="evidence" value="ECO:0007669"/>
    <property type="project" value="TreeGrafter"/>
</dbReference>
<dbReference type="EMBL" id="SNYQ01000005">
    <property type="protein sequence ID" value="TDQ57419.1"/>
    <property type="molecule type" value="Genomic_DNA"/>
</dbReference>
<keyword evidence="6 7" id="KW-0472">Membrane</keyword>
<evidence type="ECO:0000313" key="9">
    <source>
        <dbReference type="Proteomes" id="UP000295657"/>
    </source>
</evidence>
<feature type="transmembrane region" description="Helical" evidence="7">
    <location>
        <begin position="116"/>
        <end position="137"/>
    </location>
</feature>
<reference evidence="8 9" key="1">
    <citation type="submission" date="2019-03" db="EMBL/GenBank/DDBJ databases">
        <title>Genomic Encyclopedia of Type Strains, Phase IV (KMG-IV): sequencing the most valuable type-strain genomes for metagenomic binning, comparative biology and taxonomic classification.</title>
        <authorList>
            <person name="Goeker M."/>
        </authorList>
    </citation>
    <scope>NUCLEOTIDE SEQUENCE [LARGE SCALE GENOMIC DNA]</scope>
    <source>
        <strain evidence="8 9">DSM 28403</strain>
    </source>
</reference>
<comment type="subcellular location">
    <subcellularLocation>
        <location evidence="1">Cell membrane</location>
        <topology evidence="1">Multi-pass membrane protein</topology>
    </subcellularLocation>
</comment>